<evidence type="ECO:0000313" key="2">
    <source>
        <dbReference type="EMBL" id="WFC94033.1"/>
    </source>
</evidence>
<keyword evidence="3" id="KW-1185">Reference proteome</keyword>
<evidence type="ECO:0000313" key="3">
    <source>
        <dbReference type="Proteomes" id="UP001216638"/>
    </source>
</evidence>
<protein>
    <submittedName>
        <fullName evidence="2">N19m, NADH-ubiquinone oxidoreductase 9.5 kDa subunit</fullName>
    </submittedName>
</protein>
<gene>
    <name evidence="2" type="primary">N19M</name>
    <name evidence="2" type="ORF">MBRA1_000660</name>
</gene>
<dbReference type="EMBL" id="CP119951">
    <property type="protein sequence ID" value="WFC94033.1"/>
    <property type="molecule type" value="Genomic_DNA"/>
</dbReference>
<dbReference type="Proteomes" id="UP001216638">
    <property type="component" value="Chromosome 1"/>
</dbReference>
<keyword evidence="1" id="KW-1133">Transmembrane helix</keyword>
<organism evidence="2 3">
    <name type="scientific">Malassezia brasiliensis</name>
    <dbReference type="NCBI Taxonomy" id="1821822"/>
    <lineage>
        <taxon>Eukaryota</taxon>
        <taxon>Fungi</taxon>
        <taxon>Dikarya</taxon>
        <taxon>Basidiomycota</taxon>
        <taxon>Ustilaginomycotina</taxon>
        <taxon>Malasseziomycetes</taxon>
        <taxon>Malasseziales</taxon>
        <taxon>Malasseziaceae</taxon>
        <taxon>Malassezia</taxon>
    </lineage>
</organism>
<dbReference type="InterPro" id="IPR039961">
    <property type="entry name" value="Nuo9.5"/>
</dbReference>
<evidence type="ECO:0000256" key="1">
    <source>
        <dbReference type="SAM" id="Phobius"/>
    </source>
</evidence>
<dbReference type="CDD" id="cd22903">
    <property type="entry name" value="NI9M"/>
    <property type="match status" value="1"/>
</dbReference>
<keyword evidence="1" id="KW-0812">Transmembrane</keyword>
<dbReference type="PANTHER" id="PTHR38488">
    <property type="entry name" value="OXIDOREDUCTASE 9.5 KDA SUBUNIT, PUTATIVE (AFU_ORTHOLOGUE AFUA_5G08980)-RELATED"/>
    <property type="match status" value="1"/>
</dbReference>
<proteinExistence type="predicted"/>
<sequence length="84" mass="9413">MSFLSAAVRPFNNTFKYLTNKQRASAHERPVVFFSLLVGFMGPIAVVTVPRVRASYGWKPAEKIPITYPLPEGPRKPVSGYDDE</sequence>
<dbReference type="AlphaFoldDB" id="A0AAF0DQE7"/>
<dbReference type="PANTHER" id="PTHR38488:SF1">
    <property type="entry name" value="OXIDOREDUCTASE 9.5 KDA SUBUNIT, PUTATIVE (AFU_ORTHOLOGUE AFUA_5G08980)-RELATED"/>
    <property type="match status" value="1"/>
</dbReference>
<name>A0AAF0DQE7_9BASI</name>
<reference evidence="2" key="1">
    <citation type="submission" date="2023-03" db="EMBL/GenBank/DDBJ databases">
        <title>Mating type loci evolution in Malassezia.</title>
        <authorList>
            <person name="Coelho M.A."/>
        </authorList>
    </citation>
    <scope>NUCLEOTIDE SEQUENCE</scope>
    <source>
        <strain evidence="2">CBS 14135</strain>
    </source>
</reference>
<feature type="transmembrane region" description="Helical" evidence="1">
    <location>
        <begin position="31"/>
        <end position="49"/>
    </location>
</feature>
<keyword evidence="1" id="KW-0472">Membrane</keyword>
<accession>A0AAF0DQE7</accession>